<dbReference type="InterPro" id="IPR032818">
    <property type="entry name" value="DedA-like"/>
</dbReference>
<reference evidence="9 10" key="1">
    <citation type="submission" date="2020-04" db="EMBL/GenBank/DDBJ databases">
        <title>Knoellia sp. isolate from air conditioner.</title>
        <authorList>
            <person name="Chea S."/>
            <person name="Kim D.-U."/>
        </authorList>
    </citation>
    <scope>NUCLEOTIDE SEQUENCE [LARGE SCALE GENOMIC DNA]</scope>
    <source>
        <strain evidence="9 10">DB2414S</strain>
    </source>
</reference>
<dbReference type="RefSeq" id="WP_171245151.1">
    <property type="nucleotide sequence ID" value="NZ_JABEPQ010000005.1"/>
</dbReference>
<evidence type="ECO:0000313" key="10">
    <source>
        <dbReference type="Proteomes" id="UP000588586"/>
    </source>
</evidence>
<evidence type="ECO:0000259" key="8">
    <source>
        <dbReference type="Pfam" id="PF09335"/>
    </source>
</evidence>
<dbReference type="PANTHER" id="PTHR30353:SF0">
    <property type="entry name" value="TRANSMEMBRANE PROTEIN"/>
    <property type="match status" value="1"/>
</dbReference>
<feature type="transmembrane region" description="Helical" evidence="7">
    <location>
        <begin position="148"/>
        <end position="171"/>
    </location>
</feature>
<comment type="similarity">
    <text evidence="2 7">Belongs to the DedA family.</text>
</comment>
<sequence length="229" mass="25126">MAPTLGPDWMDPQWLLTKFGAQFFWVSAAIVFIECGLLFPILPGDSLLFAVGLFIAQGSIHINIALACLLLTVAAFAGNVVGYEIGRAVGAPLYERDGRILKKKYFDDTHAFFDKHGAKALVLGRFVPIVRTFITVVAGVSRMDRRHFFVWSGVGAVLWATGITLLGYFLGQQFPVLKDNLELAMLVIVGISVVPMIIEFIRAKRPGKTTGPEQVVEETVEAAKDLRDS</sequence>
<feature type="transmembrane region" description="Helical" evidence="7">
    <location>
        <begin position="122"/>
        <end position="141"/>
    </location>
</feature>
<evidence type="ECO:0000256" key="3">
    <source>
        <dbReference type="ARBA" id="ARBA00022475"/>
    </source>
</evidence>
<evidence type="ECO:0000256" key="2">
    <source>
        <dbReference type="ARBA" id="ARBA00010792"/>
    </source>
</evidence>
<feature type="transmembrane region" description="Helical" evidence="7">
    <location>
        <begin position="183"/>
        <end position="201"/>
    </location>
</feature>
<evidence type="ECO:0000256" key="5">
    <source>
        <dbReference type="ARBA" id="ARBA00022989"/>
    </source>
</evidence>
<dbReference type="PANTHER" id="PTHR30353">
    <property type="entry name" value="INNER MEMBRANE PROTEIN DEDA-RELATED"/>
    <property type="match status" value="1"/>
</dbReference>
<evidence type="ECO:0000256" key="4">
    <source>
        <dbReference type="ARBA" id="ARBA00022692"/>
    </source>
</evidence>
<proteinExistence type="inferred from homology"/>
<dbReference type="Pfam" id="PF09335">
    <property type="entry name" value="VTT_dom"/>
    <property type="match status" value="1"/>
</dbReference>
<evidence type="ECO:0000256" key="6">
    <source>
        <dbReference type="ARBA" id="ARBA00023136"/>
    </source>
</evidence>
<evidence type="ECO:0000313" key="9">
    <source>
        <dbReference type="EMBL" id="NNM47917.1"/>
    </source>
</evidence>
<comment type="caution">
    <text evidence="9">The sequence shown here is derived from an EMBL/GenBank/DDBJ whole genome shotgun (WGS) entry which is preliminary data.</text>
</comment>
<protein>
    <submittedName>
        <fullName evidence="9">DedA family protein</fullName>
    </submittedName>
</protein>
<dbReference type="Proteomes" id="UP000588586">
    <property type="component" value="Unassembled WGS sequence"/>
</dbReference>
<evidence type="ECO:0000256" key="7">
    <source>
        <dbReference type="RuleBase" id="RU367016"/>
    </source>
</evidence>
<dbReference type="InterPro" id="IPR032816">
    <property type="entry name" value="VTT_dom"/>
</dbReference>
<keyword evidence="6 7" id="KW-0472">Membrane</keyword>
<accession>A0A849HTK7</accession>
<feature type="transmembrane region" description="Helical" evidence="7">
    <location>
        <begin position="20"/>
        <end position="40"/>
    </location>
</feature>
<organism evidence="9 10">
    <name type="scientific">Knoellia koreensis</name>
    <dbReference type="NCBI Taxonomy" id="2730921"/>
    <lineage>
        <taxon>Bacteria</taxon>
        <taxon>Bacillati</taxon>
        <taxon>Actinomycetota</taxon>
        <taxon>Actinomycetes</taxon>
        <taxon>Micrococcales</taxon>
        <taxon>Intrasporangiaceae</taxon>
        <taxon>Knoellia</taxon>
    </lineage>
</organism>
<dbReference type="AlphaFoldDB" id="A0A849HTK7"/>
<keyword evidence="4 7" id="KW-0812">Transmembrane</keyword>
<dbReference type="GO" id="GO:0005886">
    <property type="term" value="C:plasma membrane"/>
    <property type="evidence" value="ECO:0007669"/>
    <property type="project" value="UniProtKB-SubCell"/>
</dbReference>
<feature type="transmembrane region" description="Helical" evidence="7">
    <location>
        <begin position="47"/>
        <end position="77"/>
    </location>
</feature>
<keyword evidence="3 7" id="KW-1003">Cell membrane</keyword>
<name>A0A849HTK7_9MICO</name>
<feature type="domain" description="VTT" evidence="8">
    <location>
        <begin position="42"/>
        <end position="168"/>
    </location>
</feature>
<gene>
    <name evidence="9" type="ORF">HJG52_18175</name>
</gene>
<dbReference type="EMBL" id="JABEPQ010000005">
    <property type="protein sequence ID" value="NNM47917.1"/>
    <property type="molecule type" value="Genomic_DNA"/>
</dbReference>
<evidence type="ECO:0000256" key="1">
    <source>
        <dbReference type="ARBA" id="ARBA00004651"/>
    </source>
</evidence>
<comment type="subcellular location">
    <subcellularLocation>
        <location evidence="1 7">Cell membrane</location>
        <topology evidence="1 7">Multi-pass membrane protein</topology>
    </subcellularLocation>
</comment>
<keyword evidence="10" id="KW-1185">Reference proteome</keyword>
<keyword evidence="5 7" id="KW-1133">Transmembrane helix</keyword>